<dbReference type="InterPro" id="IPR036322">
    <property type="entry name" value="WD40_repeat_dom_sf"/>
</dbReference>
<keyword evidence="8" id="KW-0653">Protein transport</keyword>
<evidence type="ECO:0000256" key="11">
    <source>
        <dbReference type="PROSITE-ProRule" id="PRU00221"/>
    </source>
</evidence>
<evidence type="ECO:0000256" key="10">
    <source>
        <dbReference type="ARBA" id="ARBA00023136"/>
    </source>
</evidence>
<dbReference type="InterPro" id="IPR015943">
    <property type="entry name" value="WD40/YVTN_repeat-like_dom_sf"/>
</dbReference>
<keyword evidence="10 12" id="KW-0472">Membrane</keyword>
<dbReference type="GO" id="GO:0003400">
    <property type="term" value="P:regulation of COPII vesicle coating"/>
    <property type="evidence" value="ECO:0007669"/>
    <property type="project" value="TreeGrafter"/>
</dbReference>
<keyword evidence="7" id="KW-0931">ER-Golgi transport</keyword>
<sequence>MPRKKIRIVPLTRNFQKYGLPLYSAAWVWYKLLDPDPDPSTSDEVSKSKSKSTQKNYIVLAGGGGEGRSGIPNAVLLVEFDFTAKSLSNLPFTHTEMVSFVHSPRVADEEKSEEIKKLVLNLSDKVLTRLENVGQQLALKFNNEGSALAAGGEDGNLRVIEWPSMEAILDKADAHKSVKDVDFSPDGKYLVSLGNSGPAKVWDVTSKIAIASLSKENDEVFCFCRFSESNDMNQVLYIAAVTGKGGSIVTWDTKTWKRMGSKTVVRDTISAFSVQTIVRKAHLGFVTALSFAHDSRSALASISLDSSARVTLFEEEDKTGGLSLWAIVLVLLVAVVVYFMMSQGILSSRLQFLRSF</sequence>
<dbReference type="GO" id="GO:0005789">
    <property type="term" value="C:endoplasmic reticulum membrane"/>
    <property type="evidence" value="ECO:0007669"/>
    <property type="project" value="UniProtKB-SubCell"/>
</dbReference>
<keyword evidence="4 12" id="KW-0812">Transmembrane</keyword>
<proteinExistence type="predicted"/>
<dbReference type="GO" id="GO:0005085">
    <property type="term" value="F:guanyl-nucleotide exchange factor activity"/>
    <property type="evidence" value="ECO:0007669"/>
    <property type="project" value="InterPro"/>
</dbReference>
<dbReference type="PANTHER" id="PTHR23284:SF0">
    <property type="entry name" value="PROLACTIN REGULATORY ELEMENT-BINDING PROTEIN"/>
    <property type="match status" value="1"/>
</dbReference>
<evidence type="ECO:0000256" key="6">
    <source>
        <dbReference type="ARBA" id="ARBA00022824"/>
    </source>
</evidence>
<keyword evidence="5" id="KW-0677">Repeat</keyword>
<evidence type="ECO:0000256" key="3">
    <source>
        <dbReference type="ARBA" id="ARBA00022574"/>
    </source>
</evidence>
<evidence type="ECO:0000313" key="13">
    <source>
        <dbReference type="EMBL" id="KAK7849393.1"/>
    </source>
</evidence>
<keyword evidence="2" id="KW-0813">Transport</keyword>
<feature type="repeat" description="WD" evidence="11">
    <location>
        <begin position="178"/>
        <end position="212"/>
    </location>
</feature>
<dbReference type="SUPFAM" id="SSF50978">
    <property type="entry name" value="WD40 repeat-like"/>
    <property type="match status" value="1"/>
</dbReference>
<accession>A0AAW0LCI5</accession>
<name>A0AAW0LCI5_QUESU</name>
<evidence type="ECO:0000256" key="1">
    <source>
        <dbReference type="ARBA" id="ARBA00004389"/>
    </source>
</evidence>
<reference evidence="13 14" key="1">
    <citation type="journal article" date="2018" name="Sci. Data">
        <title>The draft genome sequence of cork oak.</title>
        <authorList>
            <person name="Ramos A.M."/>
            <person name="Usie A."/>
            <person name="Barbosa P."/>
            <person name="Barros P.M."/>
            <person name="Capote T."/>
            <person name="Chaves I."/>
            <person name="Simoes F."/>
            <person name="Abreu I."/>
            <person name="Carrasquinho I."/>
            <person name="Faro C."/>
            <person name="Guimaraes J.B."/>
            <person name="Mendonca D."/>
            <person name="Nobrega F."/>
            <person name="Rodrigues L."/>
            <person name="Saibo N.J.M."/>
            <person name="Varela M.C."/>
            <person name="Egas C."/>
            <person name="Matos J."/>
            <person name="Miguel C.M."/>
            <person name="Oliveira M.M."/>
            <person name="Ricardo C.P."/>
            <person name="Goncalves S."/>
        </authorList>
    </citation>
    <scope>NUCLEOTIDE SEQUENCE [LARGE SCALE GENOMIC DNA]</scope>
    <source>
        <strain evidence="14">cv. HL8</strain>
    </source>
</reference>
<dbReference type="EMBL" id="PKMF04000114">
    <property type="protein sequence ID" value="KAK7849393.1"/>
    <property type="molecule type" value="Genomic_DNA"/>
</dbReference>
<keyword evidence="14" id="KW-1185">Reference proteome</keyword>
<dbReference type="Proteomes" id="UP000237347">
    <property type="component" value="Unassembled WGS sequence"/>
</dbReference>
<dbReference type="PANTHER" id="PTHR23284">
    <property type="entry name" value="PROLACTIN REGULATORY ELEMENT BINDING PROTEIN"/>
    <property type="match status" value="1"/>
</dbReference>
<comment type="subcellular location">
    <subcellularLocation>
        <location evidence="1">Endoplasmic reticulum membrane</location>
        <topology evidence="1">Single-pass membrane protein</topology>
    </subcellularLocation>
</comment>
<dbReference type="GO" id="GO:0006888">
    <property type="term" value="P:endoplasmic reticulum to Golgi vesicle-mediated transport"/>
    <property type="evidence" value="ECO:0007669"/>
    <property type="project" value="TreeGrafter"/>
</dbReference>
<comment type="caution">
    <text evidence="13">The sequence shown here is derived from an EMBL/GenBank/DDBJ whole genome shotgun (WGS) entry which is preliminary data.</text>
</comment>
<dbReference type="AlphaFoldDB" id="A0AAW0LCI5"/>
<evidence type="ECO:0000256" key="7">
    <source>
        <dbReference type="ARBA" id="ARBA00022892"/>
    </source>
</evidence>
<keyword evidence="6" id="KW-0256">Endoplasmic reticulum</keyword>
<dbReference type="PROSITE" id="PS50082">
    <property type="entry name" value="WD_REPEATS_2"/>
    <property type="match status" value="1"/>
</dbReference>
<organism evidence="13 14">
    <name type="scientific">Quercus suber</name>
    <name type="common">Cork oak</name>
    <dbReference type="NCBI Taxonomy" id="58331"/>
    <lineage>
        <taxon>Eukaryota</taxon>
        <taxon>Viridiplantae</taxon>
        <taxon>Streptophyta</taxon>
        <taxon>Embryophyta</taxon>
        <taxon>Tracheophyta</taxon>
        <taxon>Spermatophyta</taxon>
        <taxon>Magnoliopsida</taxon>
        <taxon>eudicotyledons</taxon>
        <taxon>Gunneridae</taxon>
        <taxon>Pentapetalae</taxon>
        <taxon>rosids</taxon>
        <taxon>fabids</taxon>
        <taxon>Fagales</taxon>
        <taxon>Fagaceae</taxon>
        <taxon>Quercus</taxon>
    </lineage>
</organism>
<evidence type="ECO:0000256" key="12">
    <source>
        <dbReference type="SAM" id="Phobius"/>
    </source>
</evidence>
<evidence type="ECO:0000256" key="2">
    <source>
        <dbReference type="ARBA" id="ARBA00022448"/>
    </source>
</evidence>
<dbReference type="Gene3D" id="2.130.10.10">
    <property type="entry name" value="YVTN repeat-like/Quinoprotein amine dehydrogenase"/>
    <property type="match status" value="1"/>
</dbReference>
<keyword evidence="3 11" id="KW-0853">WD repeat</keyword>
<keyword evidence="9 12" id="KW-1133">Transmembrane helix</keyword>
<dbReference type="InterPro" id="IPR045260">
    <property type="entry name" value="Sec12-like"/>
</dbReference>
<feature type="transmembrane region" description="Helical" evidence="12">
    <location>
        <begin position="322"/>
        <end position="341"/>
    </location>
</feature>
<gene>
    <name evidence="13" type="primary">STL2P_0</name>
    <name evidence="13" type="ORF">CFP56_002974</name>
</gene>
<dbReference type="Pfam" id="PF00400">
    <property type="entry name" value="WD40"/>
    <property type="match status" value="1"/>
</dbReference>
<evidence type="ECO:0000256" key="9">
    <source>
        <dbReference type="ARBA" id="ARBA00022989"/>
    </source>
</evidence>
<evidence type="ECO:0000313" key="14">
    <source>
        <dbReference type="Proteomes" id="UP000237347"/>
    </source>
</evidence>
<evidence type="ECO:0000256" key="4">
    <source>
        <dbReference type="ARBA" id="ARBA00022692"/>
    </source>
</evidence>
<dbReference type="GO" id="GO:0015031">
    <property type="term" value="P:protein transport"/>
    <property type="evidence" value="ECO:0007669"/>
    <property type="project" value="UniProtKB-KW"/>
</dbReference>
<evidence type="ECO:0000256" key="5">
    <source>
        <dbReference type="ARBA" id="ARBA00022737"/>
    </source>
</evidence>
<evidence type="ECO:0000256" key="8">
    <source>
        <dbReference type="ARBA" id="ARBA00022927"/>
    </source>
</evidence>
<dbReference type="InterPro" id="IPR001680">
    <property type="entry name" value="WD40_rpt"/>
</dbReference>
<protein>
    <submittedName>
        <fullName evidence="13">Sec12-like protein 2</fullName>
    </submittedName>
</protein>
<dbReference type="SMART" id="SM00320">
    <property type="entry name" value="WD40"/>
    <property type="match status" value="3"/>
</dbReference>